<feature type="transmembrane region" description="Helical" evidence="7">
    <location>
        <begin position="360"/>
        <end position="385"/>
    </location>
</feature>
<dbReference type="InterPro" id="IPR028082">
    <property type="entry name" value="Peripla_BP_I"/>
</dbReference>
<accession>A0ABQ8TWD1</accession>
<feature type="compositionally biased region" description="Basic and acidic residues" evidence="6">
    <location>
        <begin position="616"/>
        <end position="633"/>
    </location>
</feature>
<comment type="caution">
    <text evidence="9">The sequence shown here is derived from an EMBL/GenBank/DDBJ whole genome shotgun (WGS) entry which is preliminary data.</text>
</comment>
<keyword evidence="5" id="KW-0325">Glycoprotein</keyword>
<feature type="transmembrane region" description="Helical" evidence="7">
    <location>
        <begin position="334"/>
        <end position="354"/>
    </location>
</feature>
<protein>
    <recommendedName>
        <fullName evidence="8">G-protein coupled receptors family 3 profile domain-containing protein</fullName>
    </recommendedName>
</protein>
<evidence type="ECO:0000313" key="9">
    <source>
        <dbReference type="EMBL" id="KAJ4451004.1"/>
    </source>
</evidence>
<sequence length="644" mass="71363">MVTTPNIAAHLQEQTTAPVVAQSEHRHPSVVANLTATLLATLNWTIVSVVLAPSSQILSVFGKAAAQKNICIRQQISYSHSENRSWTSLFETSELLEAGHITVVFGTTDQVKHIVQSAHHDNINSTFQWLLVPLDMPQDFISFGILPTDSLVVTPRKDVLKEIEENKKHLIDRSRSNNATKHMLTSAITSSPIFLERVRITPKYLVEEIGMFTMFDNDTSTFNFLDHINKSKLNLEESAESHHCKSDDMNSSCKDVCINMAKDEVKEDRDNPQHKTGLSKIEHMFLSPLSLRQELWVAAVASISAVGVLCSLAVSVFILVRVCKGDVLEGNPSFSFLLLIAINCTYFSILPFTLSADDAYHRGLICGLRIFGTSVSYALLFSIMLSRSFMLASCDQDGGFMSHVNGYLQTVLCFFIAGVQLALSVQFWAINSTLLGSQQCSSIYEGHLFLFLLSYDMFLLLLLVCTSPFIARSKRNYREGMFFTVASILCLLITIGWSAAYLLAPSKWQDAAITGGLTATATAILVSIFIPRTYLMMTAIVRDHLASALPSLAYTSTTSVQDINYRSTQVLYDTVAPQPPIHPPDSTGQVNPNFYSDQPQSPVDSGPETSAAKPRGFGERRNISPENTYERYDTPPSPHKVTRF</sequence>
<dbReference type="InterPro" id="IPR017978">
    <property type="entry name" value="GPCR_3_C"/>
</dbReference>
<dbReference type="PRINTS" id="PR01223">
    <property type="entry name" value="BRIDEOF7LESS"/>
</dbReference>
<evidence type="ECO:0000313" key="10">
    <source>
        <dbReference type="Proteomes" id="UP001148838"/>
    </source>
</evidence>
<reference evidence="9 10" key="1">
    <citation type="journal article" date="2022" name="Allergy">
        <title>Genome assembly and annotation of Periplaneta americana reveal a comprehensive cockroach allergen profile.</title>
        <authorList>
            <person name="Wang L."/>
            <person name="Xiong Q."/>
            <person name="Saelim N."/>
            <person name="Wang L."/>
            <person name="Nong W."/>
            <person name="Wan A.T."/>
            <person name="Shi M."/>
            <person name="Liu X."/>
            <person name="Cao Q."/>
            <person name="Hui J.H.L."/>
            <person name="Sookrung N."/>
            <person name="Leung T.F."/>
            <person name="Tungtrongchitr A."/>
            <person name="Tsui S.K.W."/>
        </authorList>
    </citation>
    <scope>NUCLEOTIDE SEQUENCE [LARGE SCALE GENOMIC DNA]</scope>
    <source>
        <strain evidence="9">PWHHKU_190912</strain>
    </source>
</reference>
<dbReference type="EMBL" id="JAJSOF020000001">
    <property type="protein sequence ID" value="KAJ4451004.1"/>
    <property type="molecule type" value="Genomic_DNA"/>
</dbReference>
<feature type="transmembrane region" description="Helical" evidence="7">
    <location>
        <begin position="510"/>
        <end position="530"/>
    </location>
</feature>
<evidence type="ECO:0000256" key="4">
    <source>
        <dbReference type="ARBA" id="ARBA00023136"/>
    </source>
</evidence>
<dbReference type="InterPro" id="IPR050726">
    <property type="entry name" value="mGluR"/>
</dbReference>
<gene>
    <name evidence="9" type="ORF">ANN_02440</name>
</gene>
<feature type="transmembrane region" description="Helical" evidence="7">
    <location>
        <begin position="295"/>
        <end position="322"/>
    </location>
</feature>
<evidence type="ECO:0000256" key="6">
    <source>
        <dbReference type="SAM" id="MobiDB-lite"/>
    </source>
</evidence>
<evidence type="ECO:0000256" key="3">
    <source>
        <dbReference type="ARBA" id="ARBA00022989"/>
    </source>
</evidence>
<keyword evidence="10" id="KW-1185">Reference proteome</keyword>
<feature type="transmembrane region" description="Helical" evidence="7">
    <location>
        <begin position="482"/>
        <end position="504"/>
    </location>
</feature>
<name>A0ABQ8TWD1_PERAM</name>
<feature type="region of interest" description="Disordered" evidence="6">
    <location>
        <begin position="576"/>
        <end position="644"/>
    </location>
</feature>
<dbReference type="Pfam" id="PF00003">
    <property type="entry name" value="7tm_3"/>
    <property type="match status" value="1"/>
</dbReference>
<evidence type="ECO:0000256" key="5">
    <source>
        <dbReference type="ARBA" id="ARBA00023180"/>
    </source>
</evidence>
<feature type="compositionally biased region" description="Polar residues" evidence="6">
    <location>
        <begin position="586"/>
        <end position="603"/>
    </location>
</feature>
<organism evidence="9 10">
    <name type="scientific">Periplaneta americana</name>
    <name type="common">American cockroach</name>
    <name type="synonym">Blatta americana</name>
    <dbReference type="NCBI Taxonomy" id="6978"/>
    <lineage>
        <taxon>Eukaryota</taxon>
        <taxon>Metazoa</taxon>
        <taxon>Ecdysozoa</taxon>
        <taxon>Arthropoda</taxon>
        <taxon>Hexapoda</taxon>
        <taxon>Insecta</taxon>
        <taxon>Pterygota</taxon>
        <taxon>Neoptera</taxon>
        <taxon>Polyneoptera</taxon>
        <taxon>Dictyoptera</taxon>
        <taxon>Blattodea</taxon>
        <taxon>Blattoidea</taxon>
        <taxon>Blattidae</taxon>
        <taxon>Blattinae</taxon>
        <taxon>Periplaneta</taxon>
    </lineage>
</organism>
<evidence type="ECO:0000256" key="2">
    <source>
        <dbReference type="ARBA" id="ARBA00022692"/>
    </source>
</evidence>
<dbReference type="PANTHER" id="PTHR24060">
    <property type="entry name" value="METABOTROPIC GLUTAMATE RECEPTOR"/>
    <property type="match status" value="1"/>
</dbReference>
<proteinExistence type="predicted"/>
<keyword evidence="4 7" id="KW-0472">Membrane</keyword>
<dbReference type="Gene3D" id="3.40.50.2300">
    <property type="match status" value="1"/>
</dbReference>
<evidence type="ECO:0000256" key="1">
    <source>
        <dbReference type="ARBA" id="ARBA00004141"/>
    </source>
</evidence>
<feature type="domain" description="G-protein coupled receptors family 3 profile" evidence="8">
    <location>
        <begin position="440"/>
        <end position="537"/>
    </location>
</feature>
<dbReference type="Proteomes" id="UP001148838">
    <property type="component" value="Unassembled WGS sequence"/>
</dbReference>
<keyword evidence="3 7" id="KW-1133">Transmembrane helix</keyword>
<dbReference type="SUPFAM" id="SSF53822">
    <property type="entry name" value="Periplasmic binding protein-like I"/>
    <property type="match status" value="1"/>
</dbReference>
<dbReference type="InterPro" id="IPR002956">
    <property type="entry name" value="Bride_of_7less"/>
</dbReference>
<feature type="transmembrane region" description="Helical" evidence="7">
    <location>
        <begin position="448"/>
        <end position="470"/>
    </location>
</feature>
<keyword evidence="2 7" id="KW-0812">Transmembrane</keyword>
<evidence type="ECO:0000259" key="8">
    <source>
        <dbReference type="PROSITE" id="PS50259"/>
    </source>
</evidence>
<dbReference type="PROSITE" id="PS50259">
    <property type="entry name" value="G_PROTEIN_RECEP_F3_4"/>
    <property type="match status" value="1"/>
</dbReference>
<evidence type="ECO:0000256" key="7">
    <source>
        <dbReference type="SAM" id="Phobius"/>
    </source>
</evidence>
<feature type="transmembrane region" description="Helical" evidence="7">
    <location>
        <begin position="406"/>
        <end position="428"/>
    </location>
</feature>
<comment type="subcellular location">
    <subcellularLocation>
        <location evidence="1">Membrane</location>
        <topology evidence="1">Multi-pass membrane protein</topology>
    </subcellularLocation>
</comment>